<dbReference type="EMBL" id="KQ030872">
    <property type="protein sequence ID" value="KJZ68524.1"/>
    <property type="molecule type" value="Genomic_DNA"/>
</dbReference>
<reference evidence="2 3" key="1">
    <citation type="journal article" date="2014" name="Genome Biol. Evol.">
        <title>Comparative genomics and transcriptomics analyses reveal divergent lifestyle features of nematode endoparasitic fungus Hirsutella minnesotensis.</title>
        <authorList>
            <person name="Lai Y."/>
            <person name="Liu K."/>
            <person name="Zhang X."/>
            <person name="Zhang X."/>
            <person name="Li K."/>
            <person name="Wang N."/>
            <person name="Shu C."/>
            <person name="Wu Y."/>
            <person name="Wang C."/>
            <person name="Bushley K.E."/>
            <person name="Xiang M."/>
            <person name="Liu X."/>
        </authorList>
    </citation>
    <scope>NUCLEOTIDE SEQUENCE [LARGE SCALE GENOMIC DNA]</scope>
    <source>
        <strain evidence="2 3">3608</strain>
    </source>
</reference>
<dbReference type="Proteomes" id="UP000054481">
    <property type="component" value="Unassembled WGS sequence"/>
</dbReference>
<feature type="compositionally biased region" description="Basic and acidic residues" evidence="1">
    <location>
        <begin position="88"/>
        <end position="109"/>
    </location>
</feature>
<sequence length="203" mass="22521">MAPRAGEGKLVGWEGIHGKIYHIYVPARNPIVRACDVRFYKKILQEPQKSAIAEEVEKIEYEATLLDEGEEAGITIIERISDSPSNDELGRKAIDKHPLIEETRDHHLPTPEITQELDESHNSSVNTPSDSEDYQEIDSLAAERPIPPETNETYTTPVVSLPRPSRQSAERPAGLSDKPSRDAVFDSNEGGEPCKLPAEATRS</sequence>
<evidence type="ECO:0000256" key="1">
    <source>
        <dbReference type="SAM" id="MobiDB-lite"/>
    </source>
</evidence>
<name>A0A0F8A0G5_9HYPO</name>
<accession>A0A0F8A0G5</accession>
<keyword evidence="3" id="KW-1185">Reference proteome</keyword>
<gene>
    <name evidence="2" type="ORF">HIM_12089</name>
</gene>
<feature type="region of interest" description="Disordered" evidence="1">
    <location>
        <begin position="78"/>
        <end position="203"/>
    </location>
</feature>
<dbReference type="AlphaFoldDB" id="A0A0F8A0G5"/>
<proteinExistence type="predicted"/>
<evidence type="ECO:0000313" key="2">
    <source>
        <dbReference type="EMBL" id="KJZ68524.1"/>
    </source>
</evidence>
<dbReference type="OrthoDB" id="4960422at2759"/>
<organism evidence="2 3">
    <name type="scientific">Hirsutella minnesotensis 3608</name>
    <dbReference type="NCBI Taxonomy" id="1043627"/>
    <lineage>
        <taxon>Eukaryota</taxon>
        <taxon>Fungi</taxon>
        <taxon>Dikarya</taxon>
        <taxon>Ascomycota</taxon>
        <taxon>Pezizomycotina</taxon>
        <taxon>Sordariomycetes</taxon>
        <taxon>Hypocreomycetidae</taxon>
        <taxon>Hypocreales</taxon>
        <taxon>Ophiocordycipitaceae</taxon>
        <taxon>Hirsutella</taxon>
    </lineage>
</organism>
<evidence type="ECO:0000313" key="3">
    <source>
        <dbReference type="Proteomes" id="UP000054481"/>
    </source>
</evidence>
<protein>
    <submittedName>
        <fullName evidence="2">Uncharacterized protein</fullName>
    </submittedName>
</protein>